<evidence type="ECO:0000256" key="1">
    <source>
        <dbReference type="ARBA" id="ARBA00006442"/>
    </source>
</evidence>
<dbReference type="VEuPathDB" id="AmoebaDB:FDP41_009193"/>
<gene>
    <name evidence="6" type="ORF">FDP41_009193</name>
</gene>
<dbReference type="AlphaFoldDB" id="A0A6A5BDY6"/>
<comment type="caution">
    <text evidence="6">The sequence shown here is derived from an EMBL/GenBank/DDBJ whole genome shotgun (WGS) entry which is preliminary data.</text>
</comment>
<dbReference type="EMBL" id="VFQX01000068">
    <property type="protein sequence ID" value="KAF0972290.1"/>
    <property type="molecule type" value="Genomic_DNA"/>
</dbReference>
<dbReference type="GO" id="GO:0004174">
    <property type="term" value="F:electron-transferring-flavoprotein dehydrogenase activity"/>
    <property type="evidence" value="ECO:0007669"/>
    <property type="project" value="TreeGrafter"/>
</dbReference>
<dbReference type="InterPro" id="IPR023753">
    <property type="entry name" value="FAD/NAD-binding_dom"/>
</dbReference>
<sequence>MKIQQKKQLENTSKIMENMSFPKLSEFASSESSSSSPVDPSAMKIELLSLIKRLQPVHEMNYRDEKKLFGKAHRSVFNADSLLKAIEKECHVDQKGAEKIANFMIENGIITCIDKKKYTIQDGKLFKFTREYLPRMVILGGGHAGITAAQNLFEYFNIILIDKNDVASLKPSHPIVLEKEEHADKISVPLSDVMQNRGVFIRGLVRHVTQEGVFVETSNTTFTFDSFLNTVTQNDEKLSAFQNRKFLNYDYLVIATGSSSWKNMLEFTQQDNPDNKILYVDPYSLESVKSSIPLLKNDSTKKIVLIGGGFIGVEFAGSLAFSYPKREFILIQRGDMIMKPSEAAHKVVSENFKKFKNLKIMFHSQVTSQKDANTLVVKTTAPNQQNGGSEELEIDCSVCYLCSGCKPNTDMLKGSNFESVLDERGYIKVNKHFQVLDPSDNTRHLRNVFALGDVNNLEVDKLLQNARLQSACFTDVAKLVVQNSKEPLPSYEVDARVKAASVGPKHGFVIKEEKVLFSSFMVNKLKGLLETTVMKQYRKTVD</sequence>
<evidence type="ECO:0000313" key="7">
    <source>
        <dbReference type="Proteomes" id="UP000444721"/>
    </source>
</evidence>
<evidence type="ECO:0000256" key="2">
    <source>
        <dbReference type="ARBA" id="ARBA00022630"/>
    </source>
</evidence>
<dbReference type="OMA" id="REFILIQ"/>
<dbReference type="InterPro" id="IPR036188">
    <property type="entry name" value="FAD/NAD-bd_sf"/>
</dbReference>
<dbReference type="OrthoDB" id="202203at2759"/>
<name>A0A6A5BDY6_NAEFO</name>
<comment type="similarity">
    <text evidence="1">Belongs to the FAD-dependent oxidoreductase family.</text>
</comment>
<feature type="domain" description="FAD/NAD(P)-binding" evidence="5">
    <location>
        <begin position="135"/>
        <end position="465"/>
    </location>
</feature>
<keyword evidence="3" id="KW-0274">FAD</keyword>
<proteinExistence type="inferred from homology"/>
<dbReference type="RefSeq" id="XP_044557005.1">
    <property type="nucleotide sequence ID" value="XM_044713125.1"/>
</dbReference>
<keyword evidence="7" id="KW-1185">Reference proteome</keyword>
<dbReference type="GO" id="GO:0050660">
    <property type="term" value="F:flavin adenine dinucleotide binding"/>
    <property type="evidence" value="ECO:0007669"/>
    <property type="project" value="TreeGrafter"/>
</dbReference>
<keyword evidence="4" id="KW-0560">Oxidoreductase</keyword>
<dbReference type="VEuPathDB" id="AmoebaDB:NF0105700"/>
<dbReference type="PANTHER" id="PTHR43735">
    <property type="entry name" value="APOPTOSIS-INDUCING FACTOR 1"/>
    <property type="match status" value="1"/>
</dbReference>
<dbReference type="Gene3D" id="3.50.50.100">
    <property type="match status" value="1"/>
</dbReference>
<dbReference type="PRINTS" id="PR00411">
    <property type="entry name" value="PNDRDTASEI"/>
</dbReference>
<dbReference type="Pfam" id="PF07992">
    <property type="entry name" value="Pyr_redox_2"/>
    <property type="match status" value="1"/>
</dbReference>
<dbReference type="Proteomes" id="UP000444721">
    <property type="component" value="Unassembled WGS sequence"/>
</dbReference>
<dbReference type="GeneID" id="68116410"/>
<dbReference type="PANTHER" id="PTHR43735:SF3">
    <property type="entry name" value="FERROPTOSIS SUPPRESSOR PROTEIN 1"/>
    <property type="match status" value="1"/>
</dbReference>
<accession>A0A6A5BDY6</accession>
<dbReference type="PRINTS" id="PR00368">
    <property type="entry name" value="FADPNR"/>
</dbReference>
<evidence type="ECO:0000259" key="5">
    <source>
        <dbReference type="Pfam" id="PF07992"/>
    </source>
</evidence>
<dbReference type="SUPFAM" id="SSF51905">
    <property type="entry name" value="FAD/NAD(P)-binding domain"/>
    <property type="match status" value="2"/>
</dbReference>
<reference evidence="6 7" key="1">
    <citation type="journal article" date="2019" name="Sci. Rep.">
        <title>Nanopore sequencing improves the draft genome of the human pathogenic amoeba Naegleria fowleri.</title>
        <authorList>
            <person name="Liechti N."/>
            <person name="Schurch N."/>
            <person name="Bruggmann R."/>
            <person name="Wittwer M."/>
        </authorList>
    </citation>
    <scope>NUCLEOTIDE SEQUENCE [LARGE SCALE GENOMIC DNA]</scope>
    <source>
        <strain evidence="6 7">ATCC 30894</strain>
    </source>
</reference>
<keyword evidence="2" id="KW-0285">Flavoprotein</keyword>
<evidence type="ECO:0000256" key="3">
    <source>
        <dbReference type="ARBA" id="ARBA00022827"/>
    </source>
</evidence>
<evidence type="ECO:0000256" key="4">
    <source>
        <dbReference type="ARBA" id="ARBA00023002"/>
    </source>
</evidence>
<dbReference type="VEuPathDB" id="AmoebaDB:NfTy_060570"/>
<dbReference type="InterPro" id="IPR036388">
    <property type="entry name" value="WH-like_DNA-bd_sf"/>
</dbReference>
<protein>
    <recommendedName>
        <fullName evidence="5">FAD/NAD(P)-binding domain-containing protein</fullName>
    </recommendedName>
</protein>
<dbReference type="GO" id="GO:0005737">
    <property type="term" value="C:cytoplasm"/>
    <property type="evidence" value="ECO:0007669"/>
    <property type="project" value="TreeGrafter"/>
</dbReference>
<dbReference type="Gene3D" id="1.10.10.10">
    <property type="entry name" value="Winged helix-like DNA-binding domain superfamily/Winged helix DNA-binding domain"/>
    <property type="match status" value="1"/>
</dbReference>
<evidence type="ECO:0000313" key="6">
    <source>
        <dbReference type="EMBL" id="KAF0972290.1"/>
    </source>
</evidence>
<organism evidence="6 7">
    <name type="scientific">Naegleria fowleri</name>
    <name type="common">Brain eating amoeba</name>
    <dbReference type="NCBI Taxonomy" id="5763"/>
    <lineage>
        <taxon>Eukaryota</taxon>
        <taxon>Discoba</taxon>
        <taxon>Heterolobosea</taxon>
        <taxon>Tetramitia</taxon>
        <taxon>Eutetramitia</taxon>
        <taxon>Vahlkampfiidae</taxon>
        <taxon>Naegleria</taxon>
    </lineage>
</organism>